<dbReference type="CDD" id="cd09071">
    <property type="entry name" value="FAR_C"/>
    <property type="match status" value="2"/>
</dbReference>
<dbReference type="Pfam" id="PF03015">
    <property type="entry name" value="Sterile"/>
    <property type="match status" value="2"/>
</dbReference>
<dbReference type="InterPro" id="IPR036291">
    <property type="entry name" value="NAD(P)-bd_dom_sf"/>
</dbReference>
<keyword evidence="3 10" id="KW-0444">Lipid biosynthesis</keyword>
<comment type="catalytic activity">
    <reaction evidence="9 10">
        <text>a long-chain fatty acyl-CoA + 2 NADPH + 2 H(+) = a long-chain primary fatty alcohol + 2 NADP(+) + CoA</text>
        <dbReference type="Rhea" id="RHEA:52716"/>
        <dbReference type="ChEBI" id="CHEBI:15378"/>
        <dbReference type="ChEBI" id="CHEBI:57287"/>
        <dbReference type="ChEBI" id="CHEBI:57783"/>
        <dbReference type="ChEBI" id="CHEBI:58349"/>
        <dbReference type="ChEBI" id="CHEBI:77396"/>
        <dbReference type="ChEBI" id="CHEBI:83139"/>
        <dbReference type="EC" id="1.2.1.84"/>
    </reaction>
</comment>
<dbReference type="PANTHER" id="PTHR11011">
    <property type="entry name" value="MALE STERILITY PROTEIN 2-RELATED"/>
    <property type="match status" value="1"/>
</dbReference>
<reference evidence="13" key="1">
    <citation type="submission" date="2017-09" db="EMBL/GenBank/DDBJ databases">
        <title>Contemporary evolution of a Lepidopteran species, Heliothis virescens, in response to modern agricultural practices.</title>
        <authorList>
            <person name="Fritz M.L."/>
            <person name="Deyonke A.M."/>
            <person name="Papanicolaou A."/>
            <person name="Micinski S."/>
            <person name="Westbrook J."/>
            <person name="Gould F."/>
        </authorList>
    </citation>
    <scope>NUCLEOTIDE SEQUENCE [LARGE SCALE GENOMIC DNA]</scope>
    <source>
        <strain evidence="13">HvINT-</strain>
        <tissue evidence="13">Whole body</tissue>
    </source>
</reference>
<evidence type="ECO:0000256" key="7">
    <source>
        <dbReference type="ARBA" id="ARBA00023098"/>
    </source>
</evidence>
<feature type="domain" description="Fatty acyl-CoA reductase C-terminal" evidence="11">
    <location>
        <begin position="360"/>
        <end position="451"/>
    </location>
</feature>
<dbReference type="AlphaFoldDB" id="A0A2A4JQ58"/>
<dbReference type="STRING" id="7102.A0A2A4JQ58"/>
<dbReference type="InterPro" id="IPR013120">
    <property type="entry name" value="FAR_NAD-bd"/>
</dbReference>
<keyword evidence="7 10" id="KW-0443">Lipid metabolism</keyword>
<dbReference type="SUPFAM" id="SSF51735">
    <property type="entry name" value="NAD(P)-binding Rossmann-fold domains"/>
    <property type="match status" value="2"/>
</dbReference>
<evidence type="ECO:0000313" key="13">
    <source>
        <dbReference type="EMBL" id="PCG73949.1"/>
    </source>
</evidence>
<comment type="similarity">
    <text evidence="2 10">Belongs to the fatty acyl-CoA reductase family.</text>
</comment>
<keyword evidence="5 10" id="KW-0521">NADP</keyword>
<name>A0A2A4JQ58_HELVI</name>
<dbReference type="GO" id="GO:0080019">
    <property type="term" value="F:alcohol-forming very long-chain fatty acyl-CoA reductase activity"/>
    <property type="evidence" value="ECO:0007669"/>
    <property type="project" value="InterPro"/>
</dbReference>
<dbReference type="Pfam" id="PF07993">
    <property type="entry name" value="NAD_binding_4"/>
    <property type="match status" value="2"/>
</dbReference>
<gene>
    <name evidence="13" type="ORF">B5V51_14074</name>
</gene>
<dbReference type="FunFam" id="3.40.50.720:FF:000143">
    <property type="entry name" value="Fatty acyl-CoA reductase"/>
    <property type="match status" value="1"/>
</dbReference>
<sequence>MVVLTSKETKPSVAEFYAGKSVFITGGTGFLGKVFIEKLLYSCPDIVNIYMLIREKKGLSVSERIKQFLDDPLFTRLKDKRPADLEKIVLIPGDITAPDLGITAANEKMLIEKVSVIIHSAATVKFNEPLPTAWKINVEGTRMMLALSRRMKRIEVFIHISTAYTNTNREVVDEILYPAPADIDQVYQYVKEGISEEDTEKILNGRPNTYTFTKALTEHLVAENQAYVPTIIVRPSVVAAIKDEPLKGWLGNWFGATGLTVFTAKGLNRVIYGHSNYIVDLIPVDYVANLVIAAGAKSNTSSELKVYNCCSSSCNPVKIGTLMSMFADDAIKQKSYAMPLPGWYIFTKYKWLVLLLTFLFQVIPAYITDLSRHLVGKSPRYIKLQSLVNQTRSSIDFFTSHSWVMKADRVRELYASLSPADKYLFPCDPVNINWTQYLQDYCWGVRNFLEKKTGNSKNANDLSVGDFYAGKSVFVTGGTGFLGKVYLEKLLYSCHKLDKIYVLVREKKGVNGSKRVEELFTNPVFKRLKASNPESIKKVVPIIGDVTLPKLGLNQKDEETLIDKVSVVYHAAATIKFNEPLPVAMNINFEGTQKVLELSKRLKNIEALIYISTAFAHTSRNVLLETVYPSPAEVDDVYKFIEEYGHDAQETKKFLNEQPSTYTFTKSLTEAYVAKNRGHVPTVILRPSVVTSSKDEPLKGWLDNWYGGTALLQNAGRGWNRFALGNNDAPLDLIPVDYVSNMSIVAGARAKKSSDIQVYNCTTSGENPIKWGDAHKYFNREMVARGKNELPCPYVIYLKSKPLMNISTFIFQTTPAQIADLWLKITGRQPKYMETLSKVIKIRNSYEFFTSNSWVMKAERARELCSSLSPEDKEEFPCDVAQILWSEYIRNYCRGILKYITPSKNDKSVR</sequence>
<evidence type="ECO:0000256" key="5">
    <source>
        <dbReference type="ARBA" id="ARBA00022857"/>
    </source>
</evidence>
<keyword evidence="4" id="KW-0812">Transmembrane</keyword>
<keyword evidence="10" id="KW-0560">Oxidoreductase</keyword>
<accession>A0A2A4JQ58</accession>
<dbReference type="GO" id="GO:0016020">
    <property type="term" value="C:membrane"/>
    <property type="evidence" value="ECO:0007669"/>
    <property type="project" value="UniProtKB-SubCell"/>
</dbReference>
<comment type="subcellular location">
    <subcellularLocation>
        <location evidence="1">Membrane</location>
        <topology evidence="1">Multi-pass membrane protein</topology>
    </subcellularLocation>
</comment>
<dbReference type="EMBL" id="NWSH01000832">
    <property type="protein sequence ID" value="PCG73949.1"/>
    <property type="molecule type" value="Genomic_DNA"/>
</dbReference>
<dbReference type="GO" id="GO:0005777">
    <property type="term" value="C:peroxisome"/>
    <property type="evidence" value="ECO:0007669"/>
    <property type="project" value="TreeGrafter"/>
</dbReference>
<keyword evidence="8" id="KW-0472">Membrane</keyword>
<evidence type="ECO:0000256" key="2">
    <source>
        <dbReference type="ARBA" id="ARBA00005928"/>
    </source>
</evidence>
<dbReference type="GO" id="GO:0102965">
    <property type="term" value="F:alcohol-forming long-chain fatty acyl-CoA reductase activity"/>
    <property type="evidence" value="ECO:0007669"/>
    <property type="project" value="UniProtKB-EC"/>
</dbReference>
<dbReference type="PANTHER" id="PTHR11011:SF116">
    <property type="entry name" value="FATTY ACYL-COA REDUCTASE CG5065-RELATED"/>
    <property type="match status" value="1"/>
</dbReference>
<keyword evidence="6" id="KW-1133">Transmembrane helix</keyword>
<dbReference type="FunFam" id="3.40.50.720:FF:000458">
    <property type="entry name" value="Fatty acyl-CoA reductase"/>
    <property type="match status" value="1"/>
</dbReference>
<evidence type="ECO:0000259" key="12">
    <source>
        <dbReference type="Pfam" id="PF07993"/>
    </source>
</evidence>
<comment type="function">
    <text evidence="10">Catalyzes the reduction of fatty acyl-CoA to fatty alcohols.</text>
</comment>
<evidence type="ECO:0000256" key="6">
    <source>
        <dbReference type="ARBA" id="ARBA00022989"/>
    </source>
</evidence>
<evidence type="ECO:0000256" key="4">
    <source>
        <dbReference type="ARBA" id="ARBA00022692"/>
    </source>
</evidence>
<dbReference type="InterPro" id="IPR033640">
    <property type="entry name" value="FAR_C"/>
</dbReference>
<dbReference type="InterPro" id="IPR026055">
    <property type="entry name" value="FAR"/>
</dbReference>
<dbReference type="GO" id="GO:0035336">
    <property type="term" value="P:long-chain fatty-acyl-CoA metabolic process"/>
    <property type="evidence" value="ECO:0007669"/>
    <property type="project" value="TreeGrafter"/>
</dbReference>
<organism evidence="13">
    <name type="scientific">Heliothis virescens</name>
    <name type="common">Tobacco budworm moth</name>
    <dbReference type="NCBI Taxonomy" id="7102"/>
    <lineage>
        <taxon>Eukaryota</taxon>
        <taxon>Metazoa</taxon>
        <taxon>Ecdysozoa</taxon>
        <taxon>Arthropoda</taxon>
        <taxon>Hexapoda</taxon>
        <taxon>Insecta</taxon>
        <taxon>Pterygota</taxon>
        <taxon>Neoptera</taxon>
        <taxon>Endopterygota</taxon>
        <taxon>Lepidoptera</taxon>
        <taxon>Glossata</taxon>
        <taxon>Ditrysia</taxon>
        <taxon>Noctuoidea</taxon>
        <taxon>Noctuidae</taxon>
        <taxon>Heliothinae</taxon>
        <taxon>Heliothis</taxon>
    </lineage>
</organism>
<feature type="domain" description="Thioester reductase (TE)" evidence="12">
    <location>
        <begin position="24"/>
        <end position="290"/>
    </location>
</feature>
<dbReference type="Gene3D" id="3.40.50.720">
    <property type="entry name" value="NAD(P)-binding Rossmann-like Domain"/>
    <property type="match status" value="2"/>
</dbReference>
<comment type="caution">
    <text evidence="13">The sequence shown here is derived from an EMBL/GenBank/DDBJ whole genome shotgun (WGS) entry which is preliminary data.</text>
</comment>
<feature type="domain" description="Thioester reductase (TE)" evidence="12">
    <location>
        <begin position="475"/>
        <end position="742"/>
    </location>
</feature>
<evidence type="ECO:0000259" key="11">
    <source>
        <dbReference type="Pfam" id="PF03015"/>
    </source>
</evidence>
<feature type="domain" description="Fatty acyl-CoA reductase C-terminal" evidence="11">
    <location>
        <begin position="811"/>
        <end position="900"/>
    </location>
</feature>
<proteinExistence type="inferred from homology"/>
<evidence type="ECO:0000256" key="10">
    <source>
        <dbReference type="RuleBase" id="RU363097"/>
    </source>
</evidence>
<evidence type="ECO:0000256" key="8">
    <source>
        <dbReference type="ARBA" id="ARBA00023136"/>
    </source>
</evidence>
<evidence type="ECO:0000256" key="3">
    <source>
        <dbReference type="ARBA" id="ARBA00022516"/>
    </source>
</evidence>
<evidence type="ECO:0000256" key="9">
    <source>
        <dbReference type="ARBA" id="ARBA00052530"/>
    </source>
</evidence>
<protein>
    <recommendedName>
        <fullName evidence="10">Fatty acyl-CoA reductase</fullName>
        <ecNumber evidence="10">1.2.1.84</ecNumber>
    </recommendedName>
</protein>
<dbReference type="EC" id="1.2.1.84" evidence="10"/>
<dbReference type="CDD" id="cd05236">
    <property type="entry name" value="FAR-N_SDR_e"/>
    <property type="match status" value="2"/>
</dbReference>
<evidence type="ECO:0000256" key="1">
    <source>
        <dbReference type="ARBA" id="ARBA00004141"/>
    </source>
</evidence>